<dbReference type="Pfam" id="PF13786">
    <property type="entry name" value="DUF4179"/>
    <property type="match status" value="1"/>
</dbReference>
<sequence length="348" mass="39050">MDEMIRQEIHKEANRCPVQSIPWENIRDRALDNTSFNTSFQRKAIIRKIGYGFAAMVVIGGCLIMSGLIFPVIAGALERIPVINVVFNFVGDRGIQNAIDKGFSTKVNRTATDKDISVTITEVLYDQGRIDIGYTVTTSRPDLYLKDVWPYSIPLLIADMQLFIDGKAIHATRQATAERIENGNVGLVEIYPRGDLPETFDLQIVIRQIDNQQGEWLLGPIPVSRKDTDAATRIFSPMKTEAIGQTIITVKKVKITPLSTIIDYELAQPIADEYSNLDFYATDDKEHLLGTSCGSLVNRQIRGNMTVSNFQSIYESPESIPKYLVLILPKVGYNHTDSQLQRIKVPLE</sequence>
<comment type="caution">
    <text evidence="4">The sequence shown here is derived from an EMBL/GenBank/DDBJ whole genome shotgun (WGS) entry which is preliminary data.</text>
</comment>
<evidence type="ECO:0008006" key="6">
    <source>
        <dbReference type="Google" id="ProtNLM"/>
    </source>
</evidence>
<dbReference type="OrthoDB" id="1804554at2"/>
<dbReference type="Pfam" id="PF18705">
    <property type="entry name" value="DUF5643"/>
    <property type="match status" value="1"/>
</dbReference>
<dbReference type="EMBL" id="QFFZ01000090">
    <property type="protein sequence ID" value="TEB06460.1"/>
    <property type="molecule type" value="Genomic_DNA"/>
</dbReference>
<keyword evidence="1" id="KW-0812">Transmembrane</keyword>
<name>A0A4Y7RCK5_9FIRM</name>
<dbReference type="AlphaFoldDB" id="A0A4Y7RCK5"/>
<dbReference type="Gene3D" id="2.60.40.1630">
    <property type="entry name" value="bacillus anthracis domain"/>
    <property type="match status" value="1"/>
</dbReference>
<feature type="domain" description="DUF5643" evidence="3">
    <location>
        <begin position="233"/>
        <end position="334"/>
    </location>
</feature>
<reference evidence="4 5" key="1">
    <citation type="journal article" date="2018" name="Environ. Microbiol.">
        <title>Novel energy conservation strategies and behaviour of Pelotomaculum schinkii driving syntrophic propionate catabolism.</title>
        <authorList>
            <person name="Hidalgo-Ahumada C.A.P."/>
            <person name="Nobu M.K."/>
            <person name="Narihiro T."/>
            <person name="Tamaki H."/>
            <person name="Liu W.T."/>
            <person name="Kamagata Y."/>
            <person name="Stams A.J.M."/>
            <person name="Imachi H."/>
            <person name="Sousa D.Z."/>
        </authorList>
    </citation>
    <scope>NUCLEOTIDE SEQUENCE [LARGE SCALE GENOMIC DNA]</scope>
    <source>
        <strain evidence="4 5">MGP</strain>
    </source>
</reference>
<dbReference type="InterPro" id="IPR040680">
    <property type="entry name" value="DUF5643"/>
</dbReference>
<evidence type="ECO:0000313" key="4">
    <source>
        <dbReference type="EMBL" id="TEB06460.1"/>
    </source>
</evidence>
<organism evidence="4 5">
    <name type="scientific">Pelotomaculum propionicicum</name>
    <dbReference type="NCBI Taxonomy" id="258475"/>
    <lineage>
        <taxon>Bacteria</taxon>
        <taxon>Bacillati</taxon>
        <taxon>Bacillota</taxon>
        <taxon>Clostridia</taxon>
        <taxon>Eubacteriales</taxon>
        <taxon>Desulfotomaculaceae</taxon>
        <taxon>Pelotomaculum</taxon>
    </lineage>
</organism>
<dbReference type="InterPro" id="IPR025436">
    <property type="entry name" value="DUF4179"/>
</dbReference>
<keyword evidence="1" id="KW-1133">Transmembrane helix</keyword>
<feature type="transmembrane region" description="Helical" evidence="1">
    <location>
        <begin position="49"/>
        <end position="74"/>
    </location>
</feature>
<keyword evidence="5" id="KW-1185">Reference proteome</keyword>
<feature type="domain" description="DUF4179" evidence="2">
    <location>
        <begin position="42"/>
        <end position="137"/>
    </location>
</feature>
<dbReference type="RefSeq" id="WP_134216117.1">
    <property type="nucleotide sequence ID" value="NZ_QFFZ01000090.1"/>
</dbReference>
<protein>
    <recommendedName>
        <fullName evidence="6">DUF4179 domain-containing protein</fullName>
    </recommendedName>
</protein>
<evidence type="ECO:0000259" key="2">
    <source>
        <dbReference type="Pfam" id="PF13786"/>
    </source>
</evidence>
<evidence type="ECO:0000259" key="3">
    <source>
        <dbReference type="Pfam" id="PF18705"/>
    </source>
</evidence>
<keyword evidence="1" id="KW-0472">Membrane</keyword>
<proteinExistence type="predicted"/>
<gene>
    <name evidence="4" type="ORF">Pmgp_03718</name>
</gene>
<evidence type="ECO:0000256" key="1">
    <source>
        <dbReference type="SAM" id="Phobius"/>
    </source>
</evidence>
<accession>A0A4Y7RCK5</accession>
<evidence type="ECO:0000313" key="5">
    <source>
        <dbReference type="Proteomes" id="UP000297597"/>
    </source>
</evidence>
<dbReference type="Proteomes" id="UP000297597">
    <property type="component" value="Unassembled WGS sequence"/>
</dbReference>